<dbReference type="GO" id="GO:0004049">
    <property type="term" value="F:anthranilate synthase activity"/>
    <property type="evidence" value="ECO:0007669"/>
    <property type="project" value="TreeGrafter"/>
</dbReference>
<feature type="domain" description="Glutamine amidotransferase" evidence="2">
    <location>
        <begin position="3"/>
        <end position="187"/>
    </location>
</feature>
<dbReference type="InterPro" id="IPR050472">
    <property type="entry name" value="Anth_synth/Amidotransfase"/>
</dbReference>
<dbReference type="GO" id="GO:0000162">
    <property type="term" value="P:L-tryptophan biosynthetic process"/>
    <property type="evidence" value="ECO:0007669"/>
    <property type="project" value="TreeGrafter"/>
</dbReference>
<evidence type="ECO:0000313" key="3">
    <source>
        <dbReference type="EMBL" id="OYX56958.1"/>
    </source>
</evidence>
<dbReference type="EMBL" id="NCEQ01000007">
    <property type="protein sequence ID" value="OYX56958.1"/>
    <property type="molecule type" value="Genomic_DNA"/>
</dbReference>
<proteinExistence type="predicted"/>
<keyword evidence="1" id="KW-0315">Glutamine amidotransferase</keyword>
<sequence length="196" mass="21326">MILVVDNYDSFTYNLVHYLAELGATTHVVRNDDLTTEEAWALKPEAVLLSPGPCAPDQAGICLPLIDTAPLDMPILGVCLGHQAIGQAMGGHVIRAKALMHGKTSPILHEGKGMFAGLPSPFTATRYHSLAVQRETLPNSLNVTAWTEDGEIMGFQHHERPIYGVQFHPESIATEHGHEMLANFLDQAGVKRLAMV</sequence>
<reference evidence="3 4" key="1">
    <citation type="submission" date="2017-03" db="EMBL/GenBank/DDBJ databases">
        <title>Lifting the veil on microbial sulfur biogeochemistry in mining wastewaters.</title>
        <authorList>
            <person name="Kantor R.S."/>
            <person name="Colenbrander Nelson T."/>
            <person name="Marshall S."/>
            <person name="Bennett D."/>
            <person name="Apte S."/>
            <person name="Camacho D."/>
            <person name="Thomas B.C."/>
            <person name="Warren L.A."/>
            <person name="Banfield J.F."/>
        </authorList>
    </citation>
    <scope>NUCLEOTIDE SEQUENCE [LARGE SCALE GENOMIC DNA]</scope>
    <source>
        <strain evidence="3">32-68-21</strain>
    </source>
</reference>
<dbReference type="PRINTS" id="PR00099">
    <property type="entry name" value="CPSGATASE"/>
</dbReference>
<gene>
    <name evidence="3" type="ORF">B7Y86_09445</name>
</gene>
<dbReference type="SUPFAM" id="SSF52317">
    <property type="entry name" value="Class I glutamine amidotransferase-like"/>
    <property type="match status" value="1"/>
</dbReference>
<evidence type="ECO:0000259" key="2">
    <source>
        <dbReference type="Pfam" id="PF00117"/>
    </source>
</evidence>
<dbReference type="InterPro" id="IPR017926">
    <property type="entry name" value="GATASE"/>
</dbReference>
<dbReference type="PANTHER" id="PTHR43418">
    <property type="entry name" value="MULTIFUNCTIONAL TRYPTOPHAN BIOSYNTHESIS PROTEIN-RELATED"/>
    <property type="match status" value="1"/>
</dbReference>
<evidence type="ECO:0000256" key="1">
    <source>
        <dbReference type="ARBA" id="ARBA00022962"/>
    </source>
</evidence>
<dbReference type="AlphaFoldDB" id="A0A258HKY3"/>
<protein>
    <submittedName>
        <fullName evidence="3">Aminodeoxychorismate/anthranilate synthase component II</fullName>
    </submittedName>
</protein>
<dbReference type="PRINTS" id="PR00097">
    <property type="entry name" value="ANTSNTHASEII"/>
</dbReference>
<dbReference type="GO" id="GO:0005829">
    <property type="term" value="C:cytosol"/>
    <property type="evidence" value="ECO:0007669"/>
    <property type="project" value="TreeGrafter"/>
</dbReference>
<dbReference type="PROSITE" id="PS51273">
    <property type="entry name" value="GATASE_TYPE_1"/>
    <property type="match status" value="1"/>
</dbReference>
<dbReference type="PRINTS" id="PR00096">
    <property type="entry name" value="GATASE"/>
</dbReference>
<dbReference type="NCBIfam" id="TIGR00566">
    <property type="entry name" value="trpG_papA"/>
    <property type="match status" value="1"/>
</dbReference>
<dbReference type="InterPro" id="IPR006221">
    <property type="entry name" value="TrpG/PapA_dom"/>
</dbReference>
<name>A0A258HKY3_9CAUL</name>
<comment type="caution">
    <text evidence="3">The sequence shown here is derived from an EMBL/GenBank/DDBJ whole genome shotgun (WGS) entry which is preliminary data.</text>
</comment>
<evidence type="ECO:0000313" key="4">
    <source>
        <dbReference type="Proteomes" id="UP000216147"/>
    </source>
</evidence>
<dbReference type="CDD" id="cd01743">
    <property type="entry name" value="GATase1_Anthranilate_Synthase"/>
    <property type="match status" value="1"/>
</dbReference>
<organism evidence="3 4">
    <name type="scientific">Brevundimonas subvibrioides</name>
    <dbReference type="NCBI Taxonomy" id="74313"/>
    <lineage>
        <taxon>Bacteria</taxon>
        <taxon>Pseudomonadati</taxon>
        <taxon>Pseudomonadota</taxon>
        <taxon>Alphaproteobacteria</taxon>
        <taxon>Caulobacterales</taxon>
        <taxon>Caulobacteraceae</taxon>
        <taxon>Brevundimonas</taxon>
    </lineage>
</organism>
<dbReference type="Gene3D" id="3.40.50.880">
    <property type="match status" value="1"/>
</dbReference>
<accession>A0A258HKY3</accession>
<dbReference type="InterPro" id="IPR029062">
    <property type="entry name" value="Class_I_gatase-like"/>
</dbReference>
<dbReference type="PANTHER" id="PTHR43418:SF4">
    <property type="entry name" value="MULTIFUNCTIONAL TRYPTOPHAN BIOSYNTHESIS PROTEIN"/>
    <property type="match status" value="1"/>
</dbReference>
<dbReference type="Pfam" id="PF00117">
    <property type="entry name" value="GATase"/>
    <property type="match status" value="1"/>
</dbReference>
<dbReference type="Proteomes" id="UP000216147">
    <property type="component" value="Unassembled WGS sequence"/>
</dbReference>
<dbReference type="FunFam" id="3.40.50.880:FF:000003">
    <property type="entry name" value="Anthranilate synthase component II"/>
    <property type="match status" value="1"/>
</dbReference>